<evidence type="ECO:0000313" key="13">
    <source>
        <dbReference type="EMBL" id="MDI5969106.1"/>
    </source>
</evidence>
<dbReference type="GO" id="GO:0005737">
    <property type="term" value="C:cytoplasm"/>
    <property type="evidence" value="ECO:0007669"/>
    <property type="project" value="UniProtKB-SubCell"/>
</dbReference>
<dbReference type="EC" id="2.3.1.180" evidence="9"/>
<evidence type="ECO:0000256" key="3">
    <source>
        <dbReference type="ARBA" id="ARBA00022516"/>
    </source>
</evidence>
<dbReference type="SUPFAM" id="SSF53901">
    <property type="entry name" value="Thiolase-like"/>
    <property type="match status" value="1"/>
</dbReference>
<protein>
    <recommendedName>
        <fullName evidence="9">Beta-ketoacyl-[acyl-carrier-protein] synthase III</fullName>
        <shortName evidence="9">Beta-ketoacyl-ACP synthase III</shortName>
        <shortName evidence="9">KAS III</shortName>
        <ecNumber evidence="9">2.3.1.180</ecNumber>
    </recommendedName>
    <alternativeName>
        <fullName evidence="9">3-oxoacyl-[acyl-carrier-protein] synthase 3</fullName>
    </alternativeName>
    <alternativeName>
        <fullName evidence="9">3-oxoacyl-[acyl-carrier-protein] synthase III</fullName>
    </alternativeName>
</protein>
<dbReference type="EMBL" id="JABXJJ020000008">
    <property type="protein sequence ID" value="MDI5969106.1"/>
    <property type="molecule type" value="Genomic_DNA"/>
</dbReference>
<reference evidence="13 14" key="1">
    <citation type="submission" date="2023-05" db="EMBL/GenBank/DDBJ databases">
        <title>Streptantibioticus silvisoli sp. nov., acidotolerant actinomycetes 1 from pine litter.</title>
        <authorList>
            <person name="Swiecimska M."/>
            <person name="Golinska P."/>
            <person name="Sangal V."/>
            <person name="Wachnowicz B."/>
            <person name="Goodfellow M."/>
        </authorList>
    </citation>
    <scope>NUCLEOTIDE SEQUENCE</scope>
    <source>
        <strain evidence="13">SL13</strain>
        <strain evidence="12 14">SL54</strain>
    </source>
</reference>
<dbReference type="NCBIfam" id="TIGR00747">
    <property type="entry name" value="fabH"/>
    <property type="match status" value="1"/>
</dbReference>
<dbReference type="GO" id="GO:0044550">
    <property type="term" value="P:secondary metabolite biosynthetic process"/>
    <property type="evidence" value="ECO:0007669"/>
    <property type="project" value="TreeGrafter"/>
</dbReference>
<comment type="pathway">
    <text evidence="9">Lipid metabolism; fatty acid biosynthesis.</text>
</comment>
<dbReference type="CDD" id="cd00830">
    <property type="entry name" value="KAS_III"/>
    <property type="match status" value="1"/>
</dbReference>
<dbReference type="InterPro" id="IPR004655">
    <property type="entry name" value="FabH"/>
</dbReference>
<comment type="subunit">
    <text evidence="9">Homodimer.</text>
</comment>
<feature type="active site" evidence="9">
    <location>
        <position position="116"/>
    </location>
</feature>
<evidence type="ECO:0000259" key="10">
    <source>
        <dbReference type="Pfam" id="PF08541"/>
    </source>
</evidence>
<evidence type="ECO:0000256" key="5">
    <source>
        <dbReference type="ARBA" id="ARBA00022832"/>
    </source>
</evidence>
<sequence>MTAAPPRSAVLAGIGAYVPPNRVTNAELTTRLDTTDEWIRTRTGIAARHVVGPGTATSDLAVEAGLRALKSAGDDHADAVVLATTTPDRPCPATAPDVAARLGLRGVAAFDVAAVCSGFLYGLATASGMIAAGLADTVLLIAADAFTTIIDPEDRTTAVIFADGAGAVVLRAGRPDEPGAIGPMVLGSDGGLSDLIEVPGGGSRERSGGRPAEEYGRYFRMAGRETYRHAVEHMTSASQRATELAGWPMAAVDRFAAHQANARILSAVAERLEIPAERQLSNIENYGNTGAASLPLLLAQEAQRGRLSAGHRVLLTAFGGGLAWGATTLSWPQLTTS</sequence>
<keyword evidence="8 9" id="KW-0012">Acyltransferase</keyword>
<keyword evidence="7 9" id="KW-0275">Fatty acid biosynthesis</keyword>
<dbReference type="PANTHER" id="PTHR34069">
    <property type="entry name" value="3-OXOACYL-[ACYL-CARRIER-PROTEIN] SYNTHASE 3"/>
    <property type="match status" value="1"/>
</dbReference>
<dbReference type="GO" id="GO:0033818">
    <property type="term" value="F:beta-ketoacyl-acyl-carrier-protein synthase III activity"/>
    <property type="evidence" value="ECO:0007669"/>
    <property type="project" value="UniProtKB-UniRule"/>
</dbReference>
<feature type="active site" evidence="9">
    <location>
        <position position="288"/>
    </location>
</feature>
<keyword evidence="3 9" id="KW-0444">Lipid biosynthesis</keyword>
<dbReference type="InterPro" id="IPR016039">
    <property type="entry name" value="Thiolase-like"/>
</dbReference>
<evidence type="ECO:0000256" key="9">
    <source>
        <dbReference type="HAMAP-Rule" id="MF_01815"/>
    </source>
</evidence>
<dbReference type="EMBL" id="JAAGKO020000007">
    <property type="protein sequence ID" value="MDI5962471.1"/>
    <property type="molecule type" value="Genomic_DNA"/>
</dbReference>
<evidence type="ECO:0000256" key="7">
    <source>
        <dbReference type="ARBA" id="ARBA00023160"/>
    </source>
</evidence>
<dbReference type="InterPro" id="IPR013747">
    <property type="entry name" value="ACP_syn_III_C"/>
</dbReference>
<feature type="domain" description="Beta-ketoacyl-[acyl-carrier-protein] synthase III N-terminal" evidence="11">
    <location>
        <begin position="110"/>
        <end position="190"/>
    </location>
</feature>
<dbReference type="NCBIfam" id="NF006829">
    <property type="entry name" value="PRK09352.1"/>
    <property type="match status" value="1"/>
</dbReference>
<proteinExistence type="inferred from homology"/>
<organism evidence="13">
    <name type="scientific">Streptantibioticus silvisoli</name>
    <dbReference type="NCBI Taxonomy" id="2705255"/>
    <lineage>
        <taxon>Bacteria</taxon>
        <taxon>Bacillati</taxon>
        <taxon>Actinomycetota</taxon>
        <taxon>Actinomycetes</taxon>
        <taxon>Kitasatosporales</taxon>
        <taxon>Streptomycetaceae</taxon>
        <taxon>Streptantibioticus</taxon>
    </lineage>
</organism>
<dbReference type="Proteomes" id="UP001156398">
    <property type="component" value="Unassembled WGS sequence"/>
</dbReference>
<evidence type="ECO:0000259" key="11">
    <source>
        <dbReference type="Pfam" id="PF08545"/>
    </source>
</evidence>
<feature type="active site" evidence="9">
    <location>
        <position position="258"/>
    </location>
</feature>
<comment type="function">
    <text evidence="9">Catalyzes the condensation reaction of fatty acid synthesis by the addition to an acyl acceptor of two carbons from malonyl-ACP. Catalyzes the first condensation reaction which initiates fatty acid synthesis and may therefore play a role in governing the total rate of fatty acid production. Possesses both acetoacetyl-ACP synthase and acetyl transacylase activities. Its substrate specificity determines the biosynthesis of branched-chain and/or straight-chain of fatty acids.</text>
</comment>
<evidence type="ECO:0000256" key="8">
    <source>
        <dbReference type="ARBA" id="ARBA00023315"/>
    </source>
</evidence>
<evidence type="ECO:0000313" key="12">
    <source>
        <dbReference type="EMBL" id="MDI5962471.1"/>
    </source>
</evidence>
<evidence type="ECO:0000256" key="2">
    <source>
        <dbReference type="ARBA" id="ARBA00022490"/>
    </source>
</evidence>
<dbReference type="Pfam" id="PF08541">
    <property type="entry name" value="ACP_syn_III_C"/>
    <property type="match status" value="1"/>
</dbReference>
<dbReference type="HAMAP" id="MF_01815">
    <property type="entry name" value="FabH"/>
    <property type="match status" value="1"/>
</dbReference>
<evidence type="ECO:0000256" key="6">
    <source>
        <dbReference type="ARBA" id="ARBA00023098"/>
    </source>
</evidence>
<keyword evidence="6 9" id="KW-0443">Lipid metabolism</keyword>
<comment type="catalytic activity">
    <reaction evidence="9">
        <text>malonyl-[ACP] + acetyl-CoA + H(+) = 3-oxobutanoyl-[ACP] + CO2 + CoA</text>
        <dbReference type="Rhea" id="RHEA:12080"/>
        <dbReference type="Rhea" id="RHEA-COMP:9623"/>
        <dbReference type="Rhea" id="RHEA-COMP:9625"/>
        <dbReference type="ChEBI" id="CHEBI:15378"/>
        <dbReference type="ChEBI" id="CHEBI:16526"/>
        <dbReference type="ChEBI" id="CHEBI:57287"/>
        <dbReference type="ChEBI" id="CHEBI:57288"/>
        <dbReference type="ChEBI" id="CHEBI:78449"/>
        <dbReference type="ChEBI" id="CHEBI:78450"/>
        <dbReference type="EC" id="2.3.1.180"/>
    </reaction>
</comment>
<dbReference type="InterPro" id="IPR013751">
    <property type="entry name" value="ACP_syn_III_N"/>
</dbReference>
<evidence type="ECO:0000313" key="14">
    <source>
        <dbReference type="Proteomes" id="UP001156398"/>
    </source>
</evidence>
<dbReference type="RefSeq" id="WP_271316882.1">
    <property type="nucleotide sequence ID" value="NZ_JAAGKO020000007.1"/>
</dbReference>
<comment type="similarity">
    <text evidence="1 9">Belongs to the thiolase-like superfamily. FabH family.</text>
</comment>
<dbReference type="Pfam" id="PF08545">
    <property type="entry name" value="ACP_syn_III"/>
    <property type="match status" value="1"/>
</dbReference>
<evidence type="ECO:0000256" key="1">
    <source>
        <dbReference type="ARBA" id="ARBA00008642"/>
    </source>
</evidence>
<dbReference type="GO" id="GO:0004315">
    <property type="term" value="F:3-oxoacyl-[acyl-carrier-protein] synthase activity"/>
    <property type="evidence" value="ECO:0007669"/>
    <property type="project" value="InterPro"/>
</dbReference>
<name>A0AA90H0G5_9ACTN</name>
<comment type="subcellular location">
    <subcellularLocation>
        <location evidence="9">Cytoplasm</location>
    </subcellularLocation>
</comment>
<evidence type="ECO:0000256" key="4">
    <source>
        <dbReference type="ARBA" id="ARBA00022679"/>
    </source>
</evidence>
<keyword evidence="5 9" id="KW-0276">Fatty acid metabolism</keyword>
<accession>A0AA90H0G5</accession>
<feature type="domain" description="Beta-ketoacyl-[acyl-carrier-protein] synthase III C-terminal" evidence="10">
    <location>
        <begin position="245"/>
        <end position="331"/>
    </location>
</feature>
<dbReference type="PANTHER" id="PTHR34069:SF2">
    <property type="entry name" value="BETA-KETOACYL-[ACYL-CARRIER-PROTEIN] SYNTHASE III"/>
    <property type="match status" value="1"/>
</dbReference>
<keyword evidence="4 9" id="KW-0808">Transferase</keyword>
<dbReference type="AlphaFoldDB" id="A0AA90H0G5"/>
<gene>
    <name evidence="9" type="primary">fabH</name>
    <name evidence="12" type="ORF">POF43_007045</name>
    <name evidence="13" type="ORF">POF50_007065</name>
</gene>
<dbReference type="GO" id="GO:0006633">
    <property type="term" value="P:fatty acid biosynthetic process"/>
    <property type="evidence" value="ECO:0007669"/>
    <property type="project" value="UniProtKB-UniRule"/>
</dbReference>
<comment type="domain">
    <text evidence="9">The last Arg residue of the ACP-binding site is essential for the weak association between ACP/AcpP and FabH.</text>
</comment>
<keyword evidence="2 9" id="KW-0963">Cytoplasm</keyword>
<keyword evidence="9" id="KW-0511">Multifunctional enzyme</keyword>
<feature type="region of interest" description="ACP-binding" evidence="9">
    <location>
        <begin position="259"/>
        <end position="263"/>
    </location>
</feature>
<keyword evidence="14" id="KW-1185">Reference proteome</keyword>
<dbReference type="Gene3D" id="3.40.47.10">
    <property type="match status" value="1"/>
</dbReference>
<comment type="caution">
    <text evidence="13">The sequence shown here is derived from an EMBL/GenBank/DDBJ whole genome shotgun (WGS) entry which is preliminary data.</text>
</comment>